<organism evidence="2">
    <name type="scientific">Rhizophora mucronata</name>
    <name type="common">Asiatic mangrove</name>
    <dbReference type="NCBI Taxonomy" id="61149"/>
    <lineage>
        <taxon>Eukaryota</taxon>
        <taxon>Viridiplantae</taxon>
        <taxon>Streptophyta</taxon>
        <taxon>Embryophyta</taxon>
        <taxon>Tracheophyta</taxon>
        <taxon>Spermatophyta</taxon>
        <taxon>Magnoliopsida</taxon>
        <taxon>eudicotyledons</taxon>
        <taxon>Gunneridae</taxon>
        <taxon>Pentapetalae</taxon>
        <taxon>rosids</taxon>
        <taxon>fabids</taxon>
        <taxon>Malpighiales</taxon>
        <taxon>Rhizophoraceae</taxon>
        <taxon>Rhizophora</taxon>
    </lineage>
</organism>
<dbReference type="EMBL" id="GGEC01091081">
    <property type="protein sequence ID" value="MBX71565.1"/>
    <property type="molecule type" value="Transcribed_RNA"/>
</dbReference>
<protein>
    <submittedName>
        <fullName evidence="2">Uncharacterized protein</fullName>
    </submittedName>
</protein>
<evidence type="ECO:0000313" key="2">
    <source>
        <dbReference type="EMBL" id="MBX71565.1"/>
    </source>
</evidence>
<reference evidence="2" key="1">
    <citation type="submission" date="2018-02" db="EMBL/GenBank/DDBJ databases">
        <title>Rhizophora mucronata_Transcriptome.</title>
        <authorList>
            <person name="Meera S.P."/>
            <person name="Sreeshan A."/>
            <person name="Augustine A."/>
        </authorList>
    </citation>
    <scope>NUCLEOTIDE SEQUENCE</scope>
    <source>
        <tissue evidence="2">Leaf</tissue>
    </source>
</reference>
<accession>A0A2P2QX88</accession>
<evidence type="ECO:0000256" key="1">
    <source>
        <dbReference type="SAM" id="MobiDB-lite"/>
    </source>
</evidence>
<feature type="compositionally biased region" description="Polar residues" evidence="1">
    <location>
        <begin position="16"/>
        <end position="35"/>
    </location>
</feature>
<feature type="compositionally biased region" description="Low complexity" evidence="1">
    <location>
        <begin position="38"/>
        <end position="48"/>
    </location>
</feature>
<sequence>MRDYPSELQFRVLEQANLSPRSRSPHSTPWLTSRFNPKASASTSSSKEATFRSPLAADQVQFLQTATP</sequence>
<name>A0A2P2QX88_RHIMU</name>
<dbReference type="AlphaFoldDB" id="A0A2P2QX88"/>
<proteinExistence type="predicted"/>
<feature type="region of interest" description="Disordered" evidence="1">
    <location>
        <begin position="15"/>
        <end position="68"/>
    </location>
</feature>